<gene>
    <name evidence="1" type="ORF">NPIL_537251</name>
</gene>
<protein>
    <submittedName>
        <fullName evidence="1">Uncharacterized protein</fullName>
    </submittedName>
</protein>
<name>A0A8X6U3Q2_NEPPI</name>
<comment type="caution">
    <text evidence="1">The sequence shown here is derived from an EMBL/GenBank/DDBJ whole genome shotgun (WGS) entry which is preliminary data.</text>
</comment>
<accession>A0A8X6U3Q2</accession>
<reference evidence="1" key="1">
    <citation type="submission" date="2020-08" db="EMBL/GenBank/DDBJ databases">
        <title>Multicomponent nature underlies the extraordinary mechanical properties of spider dragline silk.</title>
        <authorList>
            <person name="Kono N."/>
            <person name="Nakamura H."/>
            <person name="Mori M."/>
            <person name="Yoshida Y."/>
            <person name="Ohtoshi R."/>
            <person name="Malay A.D."/>
            <person name="Moran D.A.P."/>
            <person name="Tomita M."/>
            <person name="Numata K."/>
            <person name="Arakawa K."/>
        </authorList>
    </citation>
    <scope>NUCLEOTIDE SEQUENCE</scope>
</reference>
<sequence>MLADKLQVFNNIQHSLLSGPRRYEKASEALNKGKQVMFQTSERLLKRKHSHFVPNERSLFKRYGCGRPDLKKYRCPNYNTNSSQRNDTATNHANTYTIAIRSPRLILIDIPNLEGGRTCMCRYRIFTFNCWGKDVRGIQG</sequence>
<dbReference type="Proteomes" id="UP000887013">
    <property type="component" value="Unassembled WGS sequence"/>
</dbReference>
<dbReference type="AlphaFoldDB" id="A0A8X6U3Q2"/>
<dbReference type="OrthoDB" id="425619at2759"/>
<proteinExistence type="predicted"/>
<keyword evidence="2" id="KW-1185">Reference proteome</keyword>
<evidence type="ECO:0000313" key="2">
    <source>
        <dbReference type="Proteomes" id="UP000887013"/>
    </source>
</evidence>
<evidence type="ECO:0000313" key="1">
    <source>
        <dbReference type="EMBL" id="GFT87769.1"/>
    </source>
</evidence>
<organism evidence="1 2">
    <name type="scientific">Nephila pilipes</name>
    <name type="common">Giant wood spider</name>
    <name type="synonym">Nephila maculata</name>
    <dbReference type="NCBI Taxonomy" id="299642"/>
    <lineage>
        <taxon>Eukaryota</taxon>
        <taxon>Metazoa</taxon>
        <taxon>Ecdysozoa</taxon>
        <taxon>Arthropoda</taxon>
        <taxon>Chelicerata</taxon>
        <taxon>Arachnida</taxon>
        <taxon>Araneae</taxon>
        <taxon>Araneomorphae</taxon>
        <taxon>Entelegynae</taxon>
        <taxon>Araneoidea</taxon>
        <taxon>Nephilidae</taxon>
        <taxon>Nephila</taxon>
    </lineage>
</organism>
<dbReference type="EMBL" id="BMAW01120124">
    <property type="protein sequence ID" value="GFT87769.1"/>
    <property type="molecule type" value="Genomic_DNA"/>
</dbReference>